<dbReference type="Pfam" id="PF00126">
    <property type="entry name" value="HTH_1"/>
    <property type="match status" value="1"/>
</dbReference>
<accession>A0A4R5L6F1</accession>
<evidence type="ECO:0000256" key="2">
    <source>
        <dbReference type="ARBA" id="ARBA00023015"/>
    </source>
</evidence>
<dbReference type="Gene3D" id="3.40.190.10">
    <property type="entry name" value="Periplasmic binding protein-like II"/>
    <property type="match status" value="2"/>
</dbReference>
<evidence type="ECO:0000313" key="6">
    <source>
        <dbReference type="EMBL" id="TDG03861.1"/>
    </source>
</evidence>
<dbReference type="Gene3D" id="1.10.10.10">
    <property type="entry name" value="Winged helix-like DNA-binding domain superfamily/Winged helix DNA-binding domain"/>
    <property type="match status" value="1"/>
</dbReference>
<evidence type="ECO:0000256" key="4">
    <source>
        <dbReference type="ARBA" id="ARBA00023163"/>
    </source>
</evidence>
<dbReference type="InterPro" id="IPR036388">
    <property type="entry name" value="WH-like_DNA-bd_sf"/>
</dbReference>
<dbReference type="SUPFAM" id="SSF53850">
    <property type="entry name" value="Periplasmic binding protein-like II"/>
    <property type="match status" value="1"/>
</dbReference>
<evidence type="ECO:0000256" key="3">
    <source>
        <dbReference type="ARBA" id="ARBA00023125"/>
    </source>
</evidence>
<evidence type="ECO:0000313" key="7">
    <source>
        <dbReference type="Proteomes" id="UP000295606"/>
    </source>
</evidence>
<comment type="caution">
    <text evidence="6">The sequence shown here is derived from an EMBL/GenBank/DDBJ whole genome shotgun (WGS) entry which is preliminary data.</text>
</comment>
<dbReference type="AlphaFoldDB" id="A0A4R5L6F1"/>
<reference evidence="6 7" key="1">
    <citation type="submission" date="2019-03" db="EMBL/GenBank/DDBJ databases">
        <title>Paraburkholderia sp. isolated from native Mimosa gymnas in Guartela State Park, Brazil.</title>
        <authorList>
            <person name="Paulitsch F."/>
            <person name="Hungria M."/>
            <person name="Delamuta J.R.M."/>
            <person name="Ribeiro R.A."/>
            <person name="Dall'Agnol R."/>
            <person name="Silva J.S.B."/>
        </authorList>
    </citation>
    <scope>NUCLEOTIDE SEQUENCE [LARGE SCALE GENOMIC DNA]</scope>
    <source>
        <strain evidence="6 7">CNPSo 3008</strain>
    </source>
</reference>
<name>A0A4R5L6F1_9BURK</name>
<feature type="domain" description="HTH lysR-type" evidence="5">
    <location>
        <begin position="4"/>
        <end position="61"/>
    </location>
</feature>
<dbReference type="InterPro" id="IPR000847">
    <property type="entry name" value="LysR_HTH_N"/>
</dbReference>
<dbReference type="Pfam" id="PF03466">
    <property type="entry name" value="LysR_substrate"/>
    <property type="match status" value="1"/>
</dbReference>
<dbReference type="InterPro" id="IPR036390">
    <property type="entry name" value="WH_DNA-bd_sf"/>
</dbReference>
<dbReference type="PANTHER" id="PTHR30118:SF15">
    <property type="entry name" value="TRANSCRIPTIONAL REGULATORY PROTEIN"/>
    <property type="match status" value="1"/>
</dbReference>
<dbReference type="InterPro" id="IPR050389">
    <property type="entry name" value="LysR-type_TF"/>
</dbReference>
<dbReference type="CDD" id="cd08460">
    <property type="entry name" value="PBP2_DntR_like_1"/>
    <property type="match status" value="1"/>
</dbReference>
<dbReference type="PANTHER" id="PTHR30118">
    <property type="entry name" value="HTH-TYPE TRANSCRIPTIONAL REGULATOR LEUO-RELATED"/>
    <property type="match status" value="1"/>
</dbReference>
<gene>
    <name evidence="6" type="ORF">E1N52_32800</name>
</gene>
<organism evidence="6 7">
    <name type="scientific">Paraburkholderia guartelaensis</name>
    <dbReference type="NCBI Taxonomy" id="2546446"/>
    <lineage>
        <taxon>Bacteria</taxon>
        <taxon>Pseudomonadati</taxon>
        <taxon>Pseudomonadota</taxon>
        <taxon>Betaproteobacteria</taxon>
        <taxon>Burkholderiales</taxon>
        <taxon>Burkholderiaceae</taxon>
        <taxon>Paraburkholderia</taxon>
    </lineage>
</organism>
<protein>
    <submittedName>
        <fullName evidence="6">LysR family transcriptional regulator</fullName>
    </submittedName>
</protein>
<keyword evidence="2" id="KW-0805">Transcription regulation</keyword>
<dbReference type="RefSeq" id="WP_133187716.1">
    <property type="nucleotide sequence ID" value="NZ_SMOD01000035.1"/>
</dbReference>
<comment type="similarity">
    <text evidence="1">Belongs to the LysR transcriptional regulatory family.</text>
</comment>
<evidence type="ECO:0000256" key="1">
    <source>
        <dbReference type="ARBA" id="ARBA00009437"/>
    </source>
</evidence>
<dbReference type="OrthoDB" id="8717159at2"/>
<dbReference type="PROSITE" id="PS50931">
    <property type="entry name" value="HTH_LYSR"/>
    <property type="match status" value="1"/>
</dbReference>
<dbReference type="EMBL" id="SMOD01000035">
    <property type="protein sequence ID" value="TDG03861.1"/>
    <property type="molecule type" value="Genomic_DNA"/>
</dbReference>
<dbReference type="GO" id="GO:0003700">
    <property type="term" value="F:DNA-binding transcription factor activity"/>
    <property type="evidence" value="ECO:0007669"/>
    <property type="project" value="InterPro"/>
</dbReference>
<dbReference type="GO" id="GO:0003677">
    <property type="term" value="F:DNA binding"/>
    <property type="evidence" value="ECO:0007669"/>
    <property type="project" value="UniProtKB-KW"/>
</dbReference>
<evidence type="ECO:0000259" key="5">
    <source>
        <dbReference type="PROSITE" id="PS50931"/>
    </source>
</evidence>
<dbReference type="SUPFAM" id="SSF46785">
    <property type="entry name" value="Winged helix' DNA-binding domain"/>
    <property type="match status" value="1"/>
</dbReference>
<dbReference type="Proteomes" id="UP000295606">
    <property type="component" value="Unassembled WGS sequence"/>
</dbReference>
<sequence length="317" mass="34273">MSEPDLNLLIALDALLDDGSVIGAARRLGLSASAMSRTLTRLREATGDPLLVRAGRAMVLTPHAQALRERTRNAVHEARAVLVPSAAEPDLATLQRTFTIRANDGFVEAFGAPLIAAATAVAPFVRLRFAPKTEKTSTHLREGSADLEIGVLGEMGPEIRVQALFRDRFVGVVRQGHPLALERGPNAERYVAFGHVVASRSGRGNGPVDAALAVLGLERTIVAVVPSFPAALAVARASDLIALVPGSFLCNHREQPQDQQDELRESPPSGGIHVFELPVTTEKITVSQMWHPRIEADPVHRWLRQLVLTVCRQRVPL</sequence>
<proteinExistence type="inferred from homology"/>
<keyword evidence="4" id="KW-0804">Transcription</keyword>
<dbReference type="InterPro" id="IPR005119">
    <property type="entry name" value="LysR_subst-bd"/>
</dbReference>
<keyword evidence="3" id="KW-0238">DNA-binding</keyword>